<evidence type="ECO:0000259" key="4">
    <source>
        <dbReference type="Pfam" id="PF08241"/>
    </source>
</evidence>
<feature type="domain" description="Methyltransferase type 11" evidence="4">
    <location>
        <begin position="49"/>
        <end position="142"/>
    </location>
</feature>
<sequence>MKKEIVDAFNKLAVDYEHTIDENSPYNTHYERPAMLAQLPDVMDGKKVLDAGCAAGWYTEQLLKKGADVVAIDVSEEMVAATKRRIGTESNVLCLNLQEKLPFANEHFDYIVSSLTLHYLDCWEDTMMEFSRVMKPGGKLLFSVHHPFMEYKFSKTGDYFTRERLVLPWEKPKAGTVYVPFYRRSLQETIASPSRYFSIEKIIEPQPIEQLIQLHKQTYEKLMTKPQFLIVICEKK</sequence>
<keyword evidence="3" id="KW-0949">S-adenosyl-L-methionine</keyword>
<dbReference type="Proteomes" id="UP000217083">
    <property type="component" value="Unassembled WGS sequence"/>
</dbReference>
<dbReference type="PANTHER" id="PTHR43464">
    <property type="entry name" value="METHYLTRANSFERASE"/>
    <property type="match status" value="1"/>
</dbReference>
<dbReference type="Gene3D" id="3.40.50.150">
    <property type="entry name" value="Vaccinia Virus protein VP39"/>
    <property type="match status" value="1"/>
</dbReference>
<dbReference type="GO" id="GO:0032259">
    <property type="term" value="P:methylation"/>
    <property type="evidence" value="ECO:0007669"/>
    <property type="project" value="UniProtKB-KW"/>
</dbReference>
<protein>
    <submittedName>
        <fullName evidence="5">SAM-dependent methyltransferase</fullName>
    </submittedName>
</protein>
<evidence type="ECO:0000256" key="1">
    <source>
        <dbReference type="ARBA" id="ARBA00022603"/>
    </source>
</evidence>
<dbReference type="RefSeq" id="WP_094926617.1">
    <property type="nucleotide sequence ID" value="NZ_NPIA01000012.1"/>
</dbReference>
<dbReference type="EMBL" id="NPIA01000012">
    <property type="protein sequence ID" value="OZM55807.1"/>
    <property type="molecule type" value="Genomic_DNA"/>
</dbReference>
<evidence type="ECO:0000256" key="2">
    <source>
        <dbReference type="ARBA" id="ARBA00022679"/>
    </source>
</evidence>
<keyword evidence="6" id="KW-1185">Reference proteome</keyword>
<dbReference type="PANTHER" id="PTHR43464:SF19">
    <property type="entry name" value="UBIQUINONE BIOSYNTHESIS O-METHYLTRANSFERASE, MITOCHONDRIAL"/>
    <property type="match status" value="1"/>
</dbReference>
<proteinExistence type="predicted"/>
<dbReference type="CDD" id="cd02440">
    <property type="entry name" value="AdoMet_MTases"/>
    <property type="match status" value="1"/>
</dbReference>
<reference evidence="5 6" key="2">
    <citation type="submission" date="2017-09" db="EMBL/GenBank/DDBJ databases">
        <title>Bacillus patelloidae sp. nov., isolated from the intestinal tract of a marine limpet.</title>
        <authorList>
            <person name="Liu R."/>
            <person name="Dong C."/>
            <person name="Shao Z."/>
        </authorList>
    </citation>
    <scope>NUCLEOTIDE SEQUENCE [LARGE SCALE GENOMIC DNA]</scope>
    <source>
        <strain evidence="5 6">SA5d-4</strain>
    </source>
</reference>
<evidence type="ECO:0000256" key="3">
    <source>
        <dbReference type="ARBA" id="ARBA00022691"/>
    </source>
</evidence>
<gene>
    <name evidence="5" type="ORF">CIB95_15330</name>
</gene>
<dbReference type="SUPFAM" id="SSF53335">
    <property type="entry name" value="S-adenosyl-L-methionine-dependent methyltransferases"/>
    <property type="match status" value="1"/>
</dbReference>
<dbReference type="InterPro" id="IPR013216">
    <property type="entry name" value="Methyltransf_11"/>
</dbReference>
<dbReference type="InterPro" id="IPR029063">
    <property type="entry name" value="SAM-dependent_MTases_sf"/>
</dbReference>
<evidence type="ECO:0000313" key="6">
    <source>
        <dbReference type="Proteomes" id="UP000217083"/>
    </source>
</evidence>
<name>A0A263BR05_9BACI</name>
<dbReference type="Pfam" id="PF08241">
    <property type="entry name" value="Methyltransf_11"/>
    <property type="match status" value="1"/>
</dbReference>
<reference evidence="6" key="1">
    <citation type="submission" date="2017-08" db="EMBL/GenBank/DDBJ databases">
        <authorList>
            <person name="Huang Z."/>
        </authorList>
    </citation>
    <scope>NUCLEOTIDE SEQUENCE [LARGE SCALE GENOMIC DNA]</scope>
    <source>
        <strain evidence="6">SA5d-4</strain>
    </source>
</reference>
<organism evidence="5 6">
    <name type="scientific">Lottiidibacillus patelloidae</name>
    <dbReference type="NCBI Taxonomy" id="2670334"/>
    <lineage>
        <taxon>Bacteria</taxon>
        <taxon>Bacillati</taxon>
        <taxon>Bacillota</taxon>
        <taxon>Bacilli</taxon>
        <taxon>Bacillales</taxon>
        <taxon>Bacillaceae</taxon>
        <taxon>Lottiidibacillus</taxon>
    </lineage>
</organism>
<evidence type="ECO:0000313" key="5">
    <source>
        <dbReference type="EMBL" id="OZM55807.1"/>
    </source>
</evidence>
<keyword evidence="2 5" id="KW-0808">Transferase</keyword>
<dbReference type="GO" id="GO:0008757">
    <property type="term" value="F:S-adenosylmethionine-dependent methyltransferase activity"/>
    <property type="evidence" value="ECO:0007669"/>
    <property type="project" value="InterPro"/>
</dbReference>
<keyword evidence="1 5" id="KW-0489">Methyltransferase</keyword>
<accession>A0A263BR05</accession>
<comment type="caution">
    <text evidence="5">The sequence shown here is derived from an EMBL/GenBank/DDBJ whole genome shotgun (WGS) entry which is preliminary data.</text>
</comment>
<dbReference type="AlphaFoldDB" id="A0A263BR05"/>